<dbReference type="AlphaFoldDB" id="A0A432MCD3"/>
<comment type="caution">
    <text evidence="2">The sequence shown here is derived from an EMBL/GenBank/DDBJ whole genome shotgun (WGS) entry which is preliminary data.</text>
</comment>
<feature type="chain" id="PRO_5019214455" evidence="1">
    <location>
        <begin position="26"/>
        <end position="144"/>
    </location>
</feature>
<evidence type="ECO:0000256" key="1">
    <source>
        <dbReference type="SAM" id="SignalP"/>
    </source>
</evidence>
<dbReference type="OrthoDB" id="288314at2"/>
<dbReference type="Proteomes" id="UP000280296">
    <property type="component" value="Unassembled WGS sequence"/>
</dbReference>
<dbReference type="EMBL" id="RYZH01000085">
    <property type="protein sequence ID" value="RUL81756.1"/>
    <property type="molecule type" value="Genomic_DNA"/>
</dbReference>
<reference evidence="2 3" key="2">
    <citation type="submission" date="2019-01" db="EMBL/GenBank/DDBJ databases">
        <title>Tautonia sociabilis, a novel thermotolerant planctomycete of Isosphaeraceae family, isolated from a 4000 m deep subterranean habitat.</title>
        <authorList>
            <person name="Kovaleva O.L."/>
            <person name="Elcheninov A.G."/>
            <person name="Van Heerden E."/>
            <person name="Toshchakov S.V."/>
            <person name="Novikov A."/>
            <person name="Bonch-Osmolovskaya E.A."/>
            <person name="Kublanov I.V."/>
        </authorList>
    </citation>
    <scope>NUCLEOTIDE SEQUENCE [LARGE SCALE GENOMIC DNA]</scope>
    <source>
        <strain evidence="2 3">GM2012</strain>
    </source>
</reference>
<feature type="signal peptide" evidence="1">
    <location>
        <begin position="1"/>
        <end position="25"/>
    </location>
</feature>
<accession>A0A432MCD3</accession>
<protein>
    <submittedName>
        <fullName evidence="2">Uncharacterized protein</fullName>
    </submittedName>
</protein>
<dbReference type="RefSeq" id="WP_126728123.1">
    <property type="nucleotide sequence ID" value="NZ_RYZH01000085.1"/>
</dbReference>
<keyword evidence="3" id="KW-1185">Reference proteome</keyword>
<name>A0A432MCD3_9BACT</name>
<proteinExistence type="predicted"/>
<reference evidence="2 3" key="1">
    <citation type="submission" date="2018-12" db="EMBL/GenBank/DDBJ databases">
        <authorList>
            <person name="Toschakov S.V."/>
        </authorList>
    </citation>
    <scope>NUCLEOTIDE SEQUENCE [LARGE SCALE GENOMIC DNA]</scope>
    <source>
        <strain evidence="2 3">GM2012</strain>
    </source>
</reference>
<keyword evidence="1" id="KW-0732">Signal</keyword>
<sequence>MLRRRILPVAVALALLLAIAPRPSAARQAEAAPAPLAGSAPIYDPPGFYGMAWGVPSSGVPRVTSNFASPFGGVGYGYGFDPYRLLPGPFGTSLWRPGFIEPGYFDAPGAYSTFPVPRGGVIPSPGVPVGFYAPVLGPPMFDRP</sequence>
<organism evidence="2 3">
    <name type="scientific">Tautonia sociabilis</name>
    <dbReference type="NCBI Taxonomy" id="2080755"/>
    <lineage>
        <taxon>Bacteria</taxon>
        <taxon>Pseudomonadati</taxon>
        <taxon>Planctomycetota</taxon>
        <taxon>Planctomycetia</taxon>
        <taxon>Isosphaerales</taxon>
        <taxon>Isosphaeraceae</taxon>
        <taxon>Tautonia</taxon>
    </lineage>
</organism>
<gene>
    <name evidence="2" type="ORF">TsocGM_24655</name>
</gene>
<evidence type="ECO:0000313" key="2">
    <source>
        <dbReference type="EMBL" id="RUL81756.1"/>
    </source>
</evidence>
<evidence type="ECO:0000313" key="3">
    <source>
        <dbReference type="Proteomes" id="UP000280296"/>
    </source>
</evidence>